<dbReference type="GO" id="GO:0046872">
    <property type="term" value="F:metal ion binding"/>
    <property type="evidence" value="ECO:0007669"/>
    <property type="project" value="UniProtKB-KW"/>
</dbReference>
<dbReference type="Pfam" id="PF13531">
    <property type="entry name" value="SBP_bac_11"/>
    <property type="match status" value="1"/>
</dbReference>
<name>A0A6J6TQH7_9ZZZZ</name>
<sequence length="259" mass="26590">MRRNRFITVGAVAIAMTATMIVGSGVSTAAPARPQGIIVVSAAASLTDVLPVIAAGFEKRYPGTSVRFNFGGSPQLVEQVNAGAPVDVLATASESSMAKAVAARSVSRPLLFAKNSMAIAMPPGNRANVTSLRSLQDPAVKTAACAPAVPCGVAAAALFTLNRVTVKPVTLELDVRSVLGKVMADEVDAGIVYVTDVRAAGRKVSSIAIPASQNVTTTYPIAIVTSAPNPVGAAAFVSYVRYTTSAQGILRAYGFAKPW</sequence>
<accession>A0A6J6TQH7</accession>
<reference evidence="3" key="1">
    <citation type="submission" date="2020-05" db="EMBL/GenBank/DDBJ databases">
        <authorList>
            <person name="Chiriac C."/>
            <person name="Salcher M."/>
            <person name="Ghai R."/>
            <person name="Kavagutti S V."/>
        </authorList>
    </citation>
    <scope>NUCLEOTIDE SEQUENCE</scope>
</reference>
<dbReference type="PIRSF" id="PIRSF004846">
    <property type="entry name" value="ModA"/>
    <property type="match status" value="1"/>
</dbReference>
<evidence type="ECO:0000256" key="2">
    <source>
        <dbReference type="ARBA" id="ARBA00022729"/>
    </source>
</evidence>
<gene>
    <name evidence="3" type="ORF">UFOPK2786_01225</name>
</gene>
<organism evidence="3">
    <name type="scientific">freshwater metagenome</name>
    <dbReference type="NCBI Taxonomy" id="449393"/>
    <lineage>
        <taxon>unclassified sequences</taxon>
        <taxon>metagenomes</taxon>
        <taxon>ecological metagenomes</taxon>
    </lineage>
</organism>
<dbReference type="PANTHER" id="PTHR30632">
    <property type="entry name" value="MOLYBDATE-BINDING PERIPLASMIC PROTEIN"/>
    <property type="match status" value="1"/>
</dbReference>
<dbReference type="NCBIfam" id="TIGR01256">
    <property type="entry name" value="modA"/>
    <property type="match status" value="1"/>
</dbReference>
<protein>
    <submittedName>
        <fullName evidence="3">Unannotated protein</fullName>
    </submittedName>
</protein>
<dbReference type="Gene3D" id="3.40.190.10">
    <property type="entry name" value="Periplasmic binding protein-like II"/>
    <property type="match status" value="2"/>
</dbReference>
<dbReference type="PANTHER" id="PTHR30632:SF0">
    <property type="entry name" value="SULFATE-BINDING PROTEIN"/>
    <property type="match status" value="1"/>
</dbReference>
<evidence type="ECO:0000313" key="3">
    <source>
        <dbReference type="EMBL" id="CAB4749772.1"/>
    </source>
</evidence>
<dbReference type="GO" id="GO:0030973">
    <property type="term" value="F:molybdate ion binding"/>
    <property type="evidence" value="ECO:0007669"/>
    <property type="project" value="TreeGrafter"/>
</dbReference>
<dbReference type="InterPro" id="IPR050682">
    <property type="entry name" value="ModA/WtpA"/>
</dbReference>
<dbReference type="GO" id="GO:0015689">
    <property type="term" value="P:molybdate ion transport"/>
    <property type="evidence" value="ECO:0007669"/>
    <property type="project" value="InterPro"/>
</dbReference>
<keyword evidence="1" id="KW-0479">Metal-binding</keyword>
<dbReference type="AlphaFoldDB" id="A0A6J6TQH7"/>
<dbReference type="EMBL" id="CAEZYW010000197">
    <property type="protein sequence ID" value="CAB4749772.1"/>
    <property type="molecule type" value="Genomic_DNA"/>
</dbReference>
<evidence type="ECO:0000256" key="1">
    <source>
        <dbReference type="ARBA" id="ARBA00022723"/>
    </source>
</evidence>
<dbReference type="InterPro" id="IPR005950">
    <property type="entry name" value="ModA"/>
</dbReference>
<proteinExistence type="predicted"/>
<dbReference type="SUPFAM" id="SSF53850">
    <property type="entry name" value="Periplasmic binding protein-like II"/>
    <property type="match status" value="1"/>
</dbReference>
<keyword evidence="2" id="KW-0732">Signal</keyword>